<dbReference type="Proteomes" id="UP001180487">
    <property type="component" value="Unassembled WGS sequence"/>
</dbReference>
<dbReference type="EMBL" id="JAVDXT010000003">
    <property type="protein sequence ID" value="MDR7378851.1"/>
    <property type="molecule type" value="Genomic_DNA"/>
</dbReference>
<gene>
    <name evidence="1" type="ORF">J2X19_003545</name>
</gene>
<comment type="caution">
    <text evidence="1">The sequence shown here is derived from an EMBL/GenBank/DDBJ whole genome shotgun (WGS) entry which is preliminary data.</text>
</comment>
<name>A0ABU2CC25_9BURK</name>
<evidence type="ECO:0000313" key="2">
    <source>
        <dbReference type="Proteomes" id="UP001180487"/>
    </source>
</evidence>
<reference evidence="1 2" key="1">
    <citation type="submission" date="2023-07" db="EMBL/GenBank/DDBJ databases">
        <title>Sorghum-associated microbial communities from plants grown in Nebraska, USA.</title>
        <authorList>
            <person name="Schachtman D."/>
        </authorList>
    </citation>
    <scope>NUCLEOTIDE SEQUENCE [LARGE SCALE GENOMIC DNA]</scope>
    <source>
        <strain evidence="1 2">BE313</strain>
    </source>
</reference>
<accession>A0ABU2CC25</accession>
<evidence type="ECO:0000313" key="1">
    <source>
        <dbReference type="EMBL" id="MDR7378851.1"/>
    </source>
</evidence>
<sequence length="49" mass="5225">MPFAWHGEINKIVDMQAVKERIAGLGGEAASMALAGFGKLIKGRRILGD</sequence>
<proteinExistence type="predicted"/>
<protein>
    <submittedName>
        <fullName evidence="1">TRAP-type mannitol/chloroaromatic compound transport system substrate-binding protein</fullName>
    </submittedName>
</protein>
<keyword evidence="2" id="KW-1185">Reference proteome</keyword>
<organism evidence="1 2">
    <name type="scientific">Rhodoferax ferrireducens</name>
    <dbReference type="NCBI Taxonomy" id="192843"/>
    <lineage>
        <taxon>Bacteria</taxon>
        <taxon>Pseudomonadati</taxon>
        <taxon>Pseudomonadota</taxon>
        <taxon>Betaproteobacteria</taxon>
        <taxon>Burkholderiales</taxon>
        <taxon>Comamonadaceae</taxon>
        <taxon>Rhodoferax</taxon>
    </lineage>
</organism>
<dbReference type="RefSeq" id="WP_310375144.1">
    <property type="nucleotide sequence ID" value="NZ_JAVDXT010000003.1"/>
</dbReference>